<feature type="region of interest" description="Disordered" evidence="1">
    <location>
        <begin position="264"/>
        <end position="293"/>
    </location>
</feature>
<feature type="region of interest" description="Disordered" evidence="1">
    <location>
        <begin position="123"/>
        <end position="155"/>
    </location>
</feature>
<feature type="compositionally biased region" description="Basic and acidic residues" evidence="1">
    <location>
        <begin position="265"/>
        <end position="282"/>
    </location>
</feature>
<gene>
    <name evidence="2" type="ORF">N0V89_001953</name>
</gene>
<evidence type="ECO:0000256" key="1">
    <source>
        <dbReference type="SAM" id="MobiDB-lite"/>
    </source>
</evidence>
<reference evidence="2" key="1">
    <citation type="submission" date="2022-10" db="EMBL/GenBank/DDBJ databases">
        <title>Tapping the CABI collections for fungal endophytes: first genome assemblies for Collariella, Neodidymelliopsis, Ascochyta clinopodiicola, Didymella pomorum, Didymosphaeria variabile, Neocosmospora piperis and Neocucurbitaria cava.</title>
        <authorList>
            <person name="Hill R."/>
        </authorList>
    </citation>
    <scope>NUCLEOTIDE SEQUENCE</scope>
    <source>
        <strain evidence="2">IMI 356815</strain>
    </source>
</reference>
<feature type="region of interest" description="Disordered" evidence="1">
    <location>
        <begin position="1"/>
        <end position="70"/>
    </location>
</feature>
<proteinExistence type="predicted"/>
<dbReference type="RefSeq" id="XP_056074237.1">
    <property type="nucleotide sequence ID" value="XM_056210764.1"/>
</dbReference>
<sequence>MPASPRPSKASIIPPEAHSPRSPLIAHFEEPSEAQDEPPDEYQAHDAAYEDEGDIPYPEPTSEQTLLPPPNFRPFFTVVDDTSTGEHYHPFVHYVFADDDPVIVTAAAMRSLGLDDTEYLPQSDRQHKEHGHDQSEMDDDDQEPPVESPLPPPLPATKERFVIIDVAADGQTIVDAQSMSPEWQITNASTRIAPSFDESSPDSGSMLRIEGIEVPKQRKGKGKGQPGESKLIEARDRSQGDIFGALDSLIAGVEGSLEIARSISHRPEDVHQSERTVIRAEEAPGAVMQSQLL</sequence>
<keyword evidence="3" id="KW-1185">Reference proteome</keyword>
<accession>A0A9W8XT82</accession>
<feature type="compositionally biased region" description="Acidic residues" evidence="1">
    <location>
        <begin position="31"/>
        <end position="40"/>
    </location>
</feature>
<comment type="caution">
    <text evidence="2">The sequence shown here is derived from an EMBL/GenBank/DDBJ whole genome shotgun (WGS) entry which is preliminary data.</text>
</comment>
<dbReference type="EMBL" id="JAPEUX010000002">
    <property type="protein sequence ID" value="KAJ4357378.1"/>
    <property type="molecule type" value="Genomic_DNA"/>
</dbReference>
<organism evidence="2 3">
    <name type="scientific">Didymosphaeria variabile</name>
    <dbReference type="NCBI Taxonomy" id="1932322"/>
    <lineage>
        <taxon>Eukaryota</taxon>
        <taxon>Fungi</taxon>
        <taxon>Dikarya</taxon>
        <taxon>Ascomycota</taxon>
        <taxon>Pezizomycotina</taxon>
        <taxon>Dothideomycetes</taxon>
        <taxon>Pleosporomycetidae</taxon>
        <taxon>Pleosporales</taxon>
        <taxon>Massarineae</taxon>
        <taxon>Didymosphaeriaceae</taxon>
        <taxon>Didymosphaeria</taxon>
    </lineage>
</organism>
<protein>
    <submittedName>
        <fullName evidence="2">Uncharacterized protein</fullName>
    </submittedName>
</protein>
<feature type="compositionally biased region" description="Pro residues" evidence="1">
    <location>
        <begin position="146"/>
        <end position="155"/>
    </location>
</feature>
<name>A0A9W8XT82_9PLEO</name>
<evidence type="ECO:0000313" key="2">
    <source>
        <dbReference type="EMBL" id="KAJ4357378.1"/>
    </source>
</evidence>
<dbReference type="GeneID" id="80905483"/>
<evidence type="ECO:0000313" key="3">
    <source>
        <dbReference type="Proteomes" id="UP001140513"/>
    </source>
</evidence>
<dbReference type="Proteomes" id="UP001140513">
    <property type="component" value="Unassembled WGS sequence"/>
</dbReference>
<feature type="region of interest" description="Disordered" evidence="1">
    <location>
        <begin position="216"/>
        <end position="236"/>
    </location>
</feature>
<dbReference type="OrthoDB" id="1681166at2759"/>
<feature type="compositionally biased region" description="Basic and acidic residues" evidence="1">
    <location>
        <begin position="124"/>
        <end position="135"/>
    </location>
</feature>
<dbReference type="AlphaFoldDB" id="A0A9W8XT82"/>